<sequence>MAISIDNLRKGKKYRLKNYGEEFEFQVIEMPEDGEYKVKDLTTLDTYMLNELVKYGKGKDYDLDEL</sequence>
<dbReference type="RefSeq" id="WP_115565994.1">
    <property type="nucleotide sequence ID" value="NZ_QRGR01000012.1"/>
</dbReference>
<reference evidence="2" key="1">
    <citation type="submission" date="2018-08" db="EMBL/GenBank/DDBJ databases">
        <authorList>
            <person name="Liu Z.-W."/>
            <person name="Du Z.-J."/>
        </authorList>
    </citation>
    <scope>NUCLEOTIDE SEQUENCE [LARGE SCALE GENOMIC DNA]</scope>
    <source>
        <strain evidence="2">H4X</strain>
    </source>
</reference>
<dbReference type="AlphaFoldDB" id="A0A3D8LD64"/>
<proteinExistence type="predicted"/>
<organism evidence="1 2">
    <name type="scientific">Pontibacter diazotrophicus</name>
    <dbReference type="NCBI Taxonomy" id="1400979"/>
    <lineage>
        <taxon>Bacteria</taxon>
        <taxon>Pseudomonadati</taxon>
        <taxon>Bacteroidota</taxon>
        <taxon>Cytophagia</taxon>
        <taxon>Cytophagales</taxon>
        <taxon>Hymenobacteraceae</taxon>
        <taxon>Pontibacter</taxon>
    </lineage>
</organism>
<name>A0A3D8LD64_9BACT</name>
<evidence type="ECO:0000313" key="1">
    <source>
        <dbReference type="EMBL" id="RDV14882.1"/>
    </source>
</evidence>
<keyword evidence="2" id="KW-1185">Reference proteome</keyword>
<dbReference type="EMBL" id="QRGR01000012">
    <property type="protein sequence ID" value="RDV14882.1"/>
    <property type="molecule type" value="Genomic_DNA"/>
</dbReference>
<dbReference type="Proteomes" id="UP000256708">
    <property type="component" value="Unassembled WGS sequence"/>
</dbReference>
<gene>
    <name evidence="1" type="ORF">DXT99_12325</name>
</gene>
<dbReference type="OrthoDB" id="853687at2"/>
<protein>
    <submittedName>
        <fullName evidence="1">Uncharacterized protein</fullName>
    </submittedName>
</protein>
<accession>A0A3D8LD64</accession>
<evidence type="ECO:0000313" key="2">
    <source>
        <dbReference type="Proteomes" id="UP000256708"/>
    </source>
</evidence>
<comment type="caution">
    <text evidence="1">The sequence shown here is derived from an EMBL/GenBank/DDBJ whole genome shotgun (WGS) entry which is preliminary data.</text>
</comment>